<dbReference type="PANTHER" id="PTHR23210">
    <property type="entry name" value="ACTIVATING TRANSCRIPTION FACTOR 7 INTERACTING PROTEIN"/>
    <property type="match status" value="1"/>
</dbReference>
<dbReference type="GO" id="GO:0005634">
    <property type="term" value="C:nucleus"/>
    <property type="evidence" value="ECO:0007669"/>
    <property type="project" value="TreeGrafter"/>
</dbReference>
<feature type="domain" description="Activating transcription factor 7-interacting protein Fn3" evidence="2">
    <location>
        <begin position="279"/>
        <end position="379"/>
    </location>
</feature>
<dbReference type="InterPro" id="IPR026085">
    <property type="entry name" value="ATF7-int"/>
</dbReference>
<feature type="compositionally biased region" description="Basic and acidic residues" evidence="1">
    <location>
        <begin position="240"/>
        <end position="251"/>
    </location>
</feature>
<dbReference type="GO" id="GO:0006355">
    <property type="term" value="P:regulation of DNA-templated transcription"/>
    <property type="evidence" value="ECO:0007669"/>
    <property type="project" value="TreeGrafter"/>
</dbReference>
<sequence length="385" mass="42962">MKRRRPDEELFDCGATSAALSKVEVRRMVSHEVRAAVERSDTMMKALMERIQEIDSEPKYDARLKKLGAHVKKIKRRGDAAFAFIRKELHQKKQQQPTNSLPYISDTRSLSSANGGCSDDSTSASAAIEINGKGEGAARKPKEGFWQRLRSKQEIVDLTDEGEGILIYIKEKREIIFITLFITCCGCCCCWKVTVCVCGVSDAVSIKNVGNHSDTPPPPVLKREEITANEPSKPSYPVLEESKKPPVEETRQGSLQFRLPRLPDLPFPSQLPAAAATKNLPQKPVVKVARIENPKGIALLWNVEEEDPHAPDMESYHIYVIQEFHSGTFSKWKSMGPLKALPLPMACKISDRPEVKALHFIILGKDVYGRFGPYSDVQTVTCGKT</sequence>
<accession>A0A8B9JCT3</accession>
<reference evidence="3" key="1">
    <citation type="submission" date="2025-08" db="UniProtKB">
        <authorList>
            <consortium name="Ensembl"/>
        </authorList>
    </citation>
    <scope>IDENTIFICATION</scope>
</reference>
<dbReference type="Pfam" id="PF16794">
    <property type="entry name" value="fn3_4"/>
    <property type="match status" value="1"/>
</dbReference>
<dbReference type="Ensembl" id="ENSAMXT00005021247.1">
    <property type="protein sequence ID" value="ENSAMXP00005019220.1"/>
    <property type="gene ID" value="ENSAMXG00005009992.1"/>
</dbReference>
<protein>
    <submittedName>
        <fullName evidence="3">Activating transcription factor 7 interacting protein 2</fullName>
    </submittedName>
</protein>
<dbReference type="Proteomes" id="UP000694621">
    <property type="component" value="Unplaced"/>
</dbReference>
<evidence type="ECO:0000259" key="2">
    <source>
        <dbReference type="Pfam" id="PF16794"/>
    </source>
</evidence>
<name>A0A8B9JCT3_ASTMX</name>
<organism evidence="3 4">
    <name type="scientific">Astyanax mexicanus</name>
    <name type="common">Blind cave fish</name>
    <name type="synonym">Astyanax fasciatus mexicanus</name>
    <dbReference type="NCBI Taxonomy" id="7994"/>
    <lineage>
        <taxon>Eukaryota</taxon>
        <taxon>Metazoa</taxon>
        <taxon>Chordata</taxon>
        <taxon>Craniata</taxon>
        <taxon>Vertebrata</taxon>
        <taxon>Euteleostomi</taxon>
        <taxon>Actinopterygii</taxon>
        <taxon>Neopterygii</taxon>
        <taxon>Teleostei</taxon>
        <taxon>Ostariophysi</taxon>
        <taxon>Characiformes</taxon>
        <taxon>Characoidei</taxon>
        <taxon>Acestrorhamphidae</taxon>
        <taxon>Acestrorhamphinae</taxon>
        <taxon>Astyanax</taxon>
    </lineage>
</organism>
<evidence type="ECO:0000313" key="3">
    <source>
        <dbReference type="Ensembl" id="ENSAMXP00005019220.1"/>
    </source>
</evidence>
<dbReference type="InterPro" id="IPR056565">
    <property type="entry name" value="Fn3_ATF7IP"/>
</dbReference>
<feature type="region of interest" description="Disordered" evidence="1">
    <location>
        <begin position="208"/>
        <end position="253"/>
    </location>
</feature>
<proteinExistence type="predicted"/>
<evidence type="ECO:0000256" key="1">
    <source>
        <dbReference type="SAM" id="MobiDB-lite"/>
    </source>
</evidence>
<dbReference type="AlphaFoldDB" id="A0A8B9JCT3"/>
<evidence type="ECO:0000313" key="4">
    <source>
        <dbReference type="Proteomes" id="UP000694621"/>
    </source>
</evidence>
<dbReference type="GO" id="GO:0005667">
    <property type="term" value="C:transcription regulator complex"/>
    <property type="evidence" value="ECO:0007669"/>
    <property type="project" value="TreeGrafter"/>
</dbReference>
<dbReference type="PANTHER" id="PTHR23210:SF26">
    <property type="entry name" value="ACTIVATING TRANSCRIPTION FACTOR 7-INTERACTING PROTEIN 1"/>
    <property type="match status" value="1"/>
</dbReference>
<dbReference type="GO" id="GO:0003712">
    <property type="term" value="F:transcription coregulator activity"/>
    <property type="evidence" value="ECO:0007669"/>
    <property type="project" value="TreeGrafter"/>
</dbReference>